<dbReference type="GO" id="GO:0046982">
    <property type="term" value="F:protein heterodimerization activity"/>
    <property type="evidence" value="ECO:0007669"/>
    <property type="project" value="InterPro"/>
</dbReference>
<dbReference type="Gene3D" id="1.10.20.10">
    <property type="entry name" value="Histone, subunit A"/>
    <property type="match status" value="1"/>
</dbReference>
<protein>
    <submittedName>
        <fullName evidence="4">Core histone H2A/H2B/H3/H4, putative</fullName>
    </submittedName>
</protein>
<evidence type="ECO:0000313" key="4">
    <source>
        <dbReference type="EMBL" id="CAD2220843.1"/>
    </source>
</evidence>
<gene>
    <name evidence="4" type="ORF">ADEAN_000836700</name>
</gene>
<dbReference type="GO" id="GO:0030527">
    <property type="term" value="F:structural constituent of chromatin"/>
    <property type="evidence" value="ECO:0007669"/>
    <property type="project" value="InterPro"/>
</dbReference>
<comment type="similarity">
    <text evidence="1">Belongs to the histone H2B family.</text>
</comment>
<proteinExistence type="inferred from homology"/>
<feature type="region of interest" description="Disordered" evidence="2">
    <location>
        <begin position="1"/>
        <end position="24"/>
    </location>
</feature>
<keyword evidence="5" id="KW-1185">Reference proteome</keyword>
<feature type="region of interest" description="Disordered" evidence="2">
    <location>
        <begin position="227"/>
        <end position="303"/>
    </location>
</feature>
<dbReference type="InterPro" id="IPR007125">
    <property type="entry name" value="H2A/H2B/H3"/>
</dbReference>
<reference evidence="4 5" key="1">
    <citation type="submission" date="2020-08" db="EMBL/GenBank/DDBJ databases">
        <authorList>
            <person name="Newling K."/>
            <person name="Davey J."/>
            <person name="Forrester S."/>
        </authorList>
    </citation>
    <scope>NUCLEOTIDE SEQUENCE [LARGE SCALE GENOMIC DNA]</scope>
    <source>
        <strain evidence="5">Crithidia deanei Carvalho (ATCC PRA-265)</strain>
    </source>
</reference>
<feature type="compositionally biased region" description="Basic residues" evidence="2">
    <location>
        <begin position="254"/>
        <end position="263"/>
    </location>
</feature>
<dbReference type="SUPFAM" id="SSF47113">
    <property type="entry name" value="Histone-fold"/>
    <property type="match status" value="1"/>
</dbReference>
<feature type="compositionally biased region" description="Low complexity" evidence="2">
    <location>
        <begin position="170"/>
        <end position="194"/>
    </location>
</feature>
<evidence type="ECO:0000256" key="2">
    <source>
        <dbReference type="SAM" id="MobiDB-lite"/>
    </source>
</evidence>
<accession>A0A7G2CQR4</accession>
<dbReference type="EMBL" id="LR877163">
    <property type="protein sequence ID" value="CAD2220843.1"/>
    <property type="molecule type" value="Genomic_DNA"/>
</dbReference>
<name>A0A7G2CQR4_9TRYP</name>
<dbReference type="VEuPathDB" id="TriTrypDB:ADEAN_000836700"/>
<dbReference type="InterPro" id="IPR009072">
    <property type="entry name" value="Histone-fold"/>
</dbReference>
<sequence>MATPKSAPRRAGKKAGKRSNRKPHRSWNIYISRSLKALNKQMSLSGRTVKVLNSFVNDVFERVATEAASIVRANKKRTLDARAVQTALRPGMVRRRIVSLHGVAQTPLCKSVRRRSDILLQLVMGNVERNPGPTLSWSALQELMGLLAAASNETPAAGADAGLVKSPRHQPAALQQPLAAPQQQPSAPQQQLASPVDPTLLVVTQHLERLQQQMMDFHLSLSQVTTRLDSMEGKDKSRARTGTQSKGAGQHRSASTRRQKGPQRAHTFAQKQVKAKQVSKPLARPAPQNARRPTPQKGASGLNAAAVKEKATKLLHPLNAKLFKNLSGFRLGGKDYLAPAAPLSITWLRKTLSDIPKAPKAAVAPPAETQKEELPTFGGPIEQYAPKPAPKPACRPPGNRGFLETEKVPVTFSEDYEKRRKLEEAQAAEEAAKHPQEVVPADVPRRRHADSVDGSPQYTVESQPEPLVYTVESYESEESSTRSPSPHHLPPTEFGGPPTKRRTMRLPTRTPPPAMPTSEARSEELDANWHTRYKNQPSTPRSHDSVAEFMGPHPVVAELSETVQTLSQQTQDLSQQNRALSHSREEALVREVVLSAQVRNASHDRESLAREVDHYAERALQAQKELGRTAIAAERATYEHGRREASLRRAGEAAVHQLEIAQGNLEVTQQAYLCMSEEVALEKQHRQAIHATSEEGRAYQLQVLRQVHGQVQELSAQREQNRIAMHEADRAQQLQITNLCIGDMQDSLEAERDRVTELMESAEKRDQPLITWARHLAMDNQRLTSDVHMQSVLNSDLNGQLRLEQAKLQTLLELTETQKHSMEEVRSRLDTTNETMWSQQFKVHMLEVRNRCLEIENSGQHYTLKALKEQHNATLQQLVAESTEMETRAQLTWKNDPSLATVAQIAFDSEEATPEIKSIIFLLAKLVQQFALWLTDGHPSWQEIHQERMVCFNELMYHLAKLPERFREYLKPAFMAYVENVYDQIWHMVPDEYVEELPERTQVFYPILLEDRKNA</sequence>
<dbReference type="Pfam" id="PF00125">
    <property type="entry name" value="Histone"/>
    <property type="match status" value="1"/>
</dbReference>
<evidence type="ECO:0000313" key="5">
    <source>
        <dbReference type="Proteomes" id="UP000515908"/>
    </source>
</evidence>
<feature type="region of interest" description="Disordered" evidence="2">
    <location>
        <begin position="158"/>
        <end position="194"/>
    </location>
</feature>
<feature type="compositionally biased region" description="Low complexity" evidence="2">
    <location>
        <begin position="269"/>
        <end position="278"/>
    </location>
</feature>
<feature type="region of interest" description="Disordered" evidence="2">
    <location>
        <begin position="359"/>
        <end position="408"/>
    </location>
</feature>
<feature type="compositionally biased region" description="Basic residues" evidence="2">
    <location>
        <begin position="7"/>
        <end position="24"/>
    </location>
</feature>
<dbReference type="PANTHER" id="PTHR23428">
    <property type="entry name" value="HISTONE H2B"/>
    <property type="match status" value="1"/>
</dbReference>
<dbReference type="CDD" id="cd22910">
    <property type="entry name" value="HFD_H2B"/>
    <property type="match status" value="1"/>
</dbReference>
<dbReference type="Proteomes" id="UP000515908">
    <property type="component" value="Chromosome 19"/>
</dbReference>
<feature type="region of interest" description="Disordered" evidence="2">
    <location>
        <begin position="422"/>
        <end position="522"/>
    </location>
</feature>
<dbReference type="PRINTS" id="PR00621">
    <property type="entry name" value="HISTONEH2B"/>
</dbReference>
<feature type="compositionally biased region" description="Basic and acidic residues" evidence="2">
    <location>
        <begin position="229"/>
        <end position="238"/>
    </location>
</feature>
<evidence type="ECO:0000256" key="1">
    <source>
        <dbReference type="ARBA" id="ARBA00006846"/>
    </source>
</evidence>
<dbReference type="AlphaFoldDB" id="A0A7G2CQR4"/>
<dbReference type="GO" id="GO:0003677">
    <property type="term" value="F:DNA binding"/>
    <property type="evidence" value="ECO:0007669"/>
    <property type="project" value="InterPro"/>
</dbReference>
<dbReference type="GO" id="GO:0000786">
    <property type="term" value="C:nucleosome"/>
    <property type="evidence" value="ECO:0007669"/>
    <property type="project" value="InterPro"/>
</dbReference>
<feature type="domain" description="Core Histone H2A/H2B/H3" evidence="3">
    <location>
        <begin position="11"/>
        <end position="89"/>
    </location>
</feature>
<dbReference type="InterPro" id="IPR000558">
    <property type="entry name" value="Histone_H2B"/>
</dbReference>
<dbReference type="SMART" id="SM00427">
    <property type="entry name" value="H2B"/>
    <property type="match status" value="1"/>
</dbReference>
<organism evidence="4 5">
    <name type="scientific">Angomonas deanei</name>
    <dbReference type="NCBI Taxonomy" id="59799"/>
    <lineage>
        <taxon>Eukaryota</taxon>
        <taxon>Discoba</taxon>
        <taxon>Euglenozoa</taxon>
        <taxon>Kinetoplastea</taxon>
        <taxon>Metakinetoplastina</taxon>
        <taxon>Trypanosomatida</taxon>
        <taxon>Trypanosomatidae</taxon>
        <taxon>Strigomonadinae</taxon>
        <taxon>Angomonas</taxon>
    </lineage>
</organism>
<feature type="compositionally biased region" description="Basic and acidic residues" evidence="2">
    <location>
        <begin position="422"/>
        <end position="436"/>
    </location>
</feature>
<evidence type="ECO:0000259" key="3">
    <source>
        <dbReference type="Pfam" id="PF00125"/>
    </source>
</evidence>